<dbReference type="Gene3D" id="6.10.140.2220">
    <property type="match status" value="1"/>
</dbReference>
<evidence type="ECO:0000256" key="4">
    <source>
        <dbReference type="PROSITE-ProRule" id="PRU00134"/>
    </source>
</evidence>
<organism evidence="6 7">
    <name type="scientific">Hebeloma cylindrosporum</name>
    <dbReference type="NCBI Taxonomy" id="76867"/>
    <lineage>
        <taxon>Eukaryota</taxon>
        <taxon>Fungi</taxon>
        <taxon>Dikarya</taxon>
        <taxon>Basidiomycota</taxon>
        <taxon>Agaricomycotina</taxon>
        <taxon>Agaricomycetes</taxon>
        <taxon>Agaricomycetidae</taxon>
        <taxon>Agaricales</taxon>
        <taxon>Agaricineae</taxon>
        <taxon>Hymenogastraceae</taxon>
        <taxon>Hebeloma</taxon>
    </lineage>
</organism>
<sequence>MITDYRYYREILARLQKPVFSIAHNTGFNASSTPSLEAYMSYGLGSGIHGKTVSELLCSNASNRGAGGVSCSNTGLLACTQCSLVKYCSGRCQRQHWSRHRLVCEHPYLDSGWEPSWIIENRQPLLKDPTFLPPSNSVEVYKNSGYPPYDILQLTCNEGIDSLDDDLKLCMTAAGDIRNLVETVNRLPPGYSGRLDILLNNNNTILVNRMLVILCVLLSPGPSVEESAELATHLMYSASLPETAASYMRYCTNLIYGECFSEREMSFQATLRTRGRGKIYSAQPTVSIKRPTEMFSSTYSLTKALDSRREVIFDPLHMDDRDRILSGLKPAHRQALNRFWETGVLAPFSLDLRTFNCPNKLMFTPRGEWIGLPSDANPLQGWDVSAVRRAGIRHGLDPAGDILGCLFFHLKSELREFSSRIQEYNINIHLLQYDSRLLSKGISIGVLPAFSEAAFDRIDIGDMADQMGVAECLADWGPLLNRKNSSSCLIMHSKRWYEESPNSIARNNPRALKILTERCQATPKLEAPAIGESLGLYLREVHSIHSKRIGVPLQSGAQKLPNLSKEEFYDLFTIGAADLTIRFAEFGCRLT</sequence>
<feature type="domain" description="MYND-type" evidence="5">
    <location>
        <begin position="58"/>
        <end position="104"/>
    </location>
</feature>
<dbReference type="PROSITE" id="PS50865">
    <property type="entry name" value="ZF_MYND_2"/>
    <property type="match status" value="1"/>
</dbReference>
<name>A0A0C3CLW5_HEBCY</name>
<proteinExistence type="predicted"/>
<dbReference type="GO" id="GO:0008270">
    <property type="term" value="F:zinc ion binding"/>
    <property type="evidence" value="ECO:0007669"/>
    <property type="project" value="UniProtKB-KW"/>
</dbReference>
<keyword evidence="2 4" id="KW-0863">Zinc-finger</keyword>
<reference evidence="7" key="2">
    <citation type="submission" date="2015-01" db="EMBL/GenBank/DDBJ databases">
        <title>Evolutionary Origins and Diversification of the Mycorrhizal Mutualists.</title>
        <authorList>
            <consortium name="DOE Joint Genome Institute"/>
            <consortium name="Mycorrhizal Genomics Consortium"/>
            <person name="Kohler A."/>
            <person name="Kuo A."/>
            <person name="Nagy L.G."/>
            <person name="Floudas D."/>
            <person name="Copeland A."/>
            <person name="Barry K.W."/>
            <person name="Cichocki N."/>
            <person name="Veneault-Fourrey C."/>
            <person name="LaButti K."/>
            <person name="Lindquist E.A."/>
            <person name="Lipzen A."/>
            <person name="Lundell T."/>
            <person name="Morin E."/>
            <person name="Murat C."/>
            <person name="Riley R."/>
            <person name="Ohm R."/>
            <person name="Sun H."/>
            <person name="Tunlid A."/>
            <person name="Henrissat B."/>
            <person name="Grigoriev I.V."/>
            <person name="Hibbett D.S."/>
            <person name="Martin F."/>
        </authorList>
    </citation>
    <scope>NUCLEOTIDE SEQUENCE [LARGE SCALE GENOMIC DNA]</scope>
    <source>
        <strain evidence="7">h7</strain>
    </source>
</reference>
<evidence type="ECO:0000313" key="7">
    <source>
        <dbReference type="Proteomes" id="UP000053424"/>
    </source>
</evidence>
<dbReference type="Pfam" id="PF14737">
    <property type="entry name" value="DUF4470"/>
    <property type="match status" value="1"/>
</dbReference>
<evidence type="ECO:0000256" key="1">
    <source>
        <dbReference type="ARBA" id="ARBA00022723"/>
    </source>
</evidence>
<dbReference type="EMBL" id="KN831773">
    <property type="protein sequence ID" value="KIM44766.1"/>
    <property type="molecule type" value="Genomic_DNA"/>
</dbReference>
<dbReference type="SUPFAM" id="SSF144232">
    <property type="entry name" value="HIT/MYND zinc finger-like"/>
    <property type="match status" value="1"/>
</dbReference>
<dbReference type="InterPro" id="IPR002893">
    <property type="entry name" value="Znf_MYND"/>
</dbReference>
<keyword evidence="1" id="KW-0479">Metal-binding</keyword>
<reference evidence="6 7" key="1">
    <citation type="submission" date="2014-04" db="EMBL/GenBank/DDBJ databases">
        <authorList>
            <consortium name="DOE Joint Genome Institute"/>
            <person name="Kuo A."/>
            <person name="Gay G."/>
            <person name="Dore J."/>
            <person name="Kohler A."/>
            <person name="Nagy L.G."/>
            <person name="Floudas D."/>
            <person name="Copeland A."/>
            <person name="Barry K.W."/>
            <person name="Cichocki N."/>
            <person name="Veneault-Fourrey C."/>
            <person name="LaButti K."/>
            <person name="Lindquist E.A."/>
            <person name="Lipzen A."/>
            <person name="Lundell T."/>
            <person name="Morin E."/>
            <person name="Murat C."/>
            <person name="Sun H."/>
            <person name="Tunlid A."/>
            <person name="Henrissat B."/>
            <person name="Grigoriev I.V."/>
            <person name="Hibbett D.S."/>
            <person name="Martin F."/>
            <person name="Nordberg H.P."/>
            <person name="Cantor M.N."/>
            <person name="Hua S.X."/>
        </authorList>
    </citation>
    <scope>NUCLEOTIDE SEQUENCE [LARGE SCALE GENOMIC DNA]</scope>
    <source>
        <strain evidence="7">h7</strain>
    </source>
</reference>
<dbReference type="AlphaFoldDB" id="A0A0C3CLW5"/>
<dbReference type="Proteomes" id="UP000053424">
    <property type="component" value="Unassembled WGS sequence"/>
</dbReference>
<evidence type="ECO:0000259" key="5">
    <source>
        <dbReference type="PROSITE" id="PS50865"/>
    </source>
</evidence>
<dbReference type="STRING" id="686832.A0A0C3CLW5"/>
<keyword evidence="7" id="KW-1185">Reference proteome</keyword>
<dbReference type="Pfam" id="PF01753">
    <property type="entry name" value="zf-MYND"/>
    <property type="match status" value="1"/>
</dbReference>
<evidence type="ECO:0000256" key="2">
    <source>
        <dbReference type="ARBA" id="ARBA00022771"/>
    </source>
</evidence>
<dbReference type="HOGENOM" id="CLU_018400_1_0_1"/>
<dbReference type="InterPro" id="IPR027974">
    <property type="entry name" value="DUF4470"/>
</dbReference>
<protein>
    <recommendedName>
        <fullName evidence="5">MYND-type domain-containing protein</fullName>
    </recommendedName>
</protein>
<gene>
    <name evidence="6" type="ORF">M413DRAFT_17718</name>
</gene>
<evidence type="ECO:0000256" key="3">
    <source>
        <dbReference type="ARBA" id="ARBA00022833"/>
    </source>
</evidence>
<accession>A0A0C3CLW5</accession>
<evidence type="ECO:0000313" key="6">
    <source>
        <dbReference type="EMBL" id="KIM44766.1"/>
    </source>
</evidence>
<keyword evidence="3" id="KW-0862">Zinc</keyword>
<dbReference type="OrthoDB" id="5282002at2759"/>